<name>A0A9P4U4P8_9PLEO</name>
<dbReference type="PANTHER" id="PTHR24305">
    <property type="entry name" value="CYTOCHROME P450"/>
    <property type="match status" value="1"/>
</dbReference>
<accession>A0A9P4U4P8</accession>
<dbReference type="GO" id="GO:0004497">
    <property type="term" value="F:monooxygenase activity"/>
    <property type="evidence" value="ECO:0007669"/>
    <property type="project" value="InterPro"/>
</dbReference>
<dbReference type="Proteomes" id="UP000799764">
    <property type="component" value="Unassembled WGS sequence"/>
</dbReference>
<dbReference type="PANTHER" id="PTHR24305:SF147">
    <property type="entry name" value="P450, PUTATIVE (EUROFUNG)-RELATED"/>
    <property type="match status" value="1"/>
</dbReference>
<dbReference type="GO" id="GO:0020037">
    <property type="term" value="F:heme binding"/>
    <property type="evidence" value="ECO:0007669"/>
    <property type="project" value="InterPro"/>
</dbReference>
<dbReference type="GO" id="GO:0016705">
    <property type="term" value="F:oxidoreductase activity, acting on paired donors, with incorporation or reduction of molecular oxygen"/>
    <property type="evidence" value="ECO:0007669"/>
    <property type="project" value="InterPro"/>
</dbReference>
<dbReference type="OrthoDB" id="3945418at2759"/>
<comment type="caution">
    <text evidence="1">The sequence shown here is derived from an EMBL/GenBank/DDBJ whole genome shotgun (WGS) entry which is preliminary data.</text>
</comment>
<dbReference type="GO" id="GO:0005506">
    <property type="term" value="F:iron ion binding"/>
    <property type="evidence" value="ECO:0007669"/>
    <property type="project" value="InterPro"/>
</dbReference>
<evidence type="ECO:0000313" key="1">
    <source>
        <dbReference type="EMBL" id="KAF2437240.1"/>
    </source>
</evidence>
<dbReference type="Gene3D" id="1.10.630.10">
    <property type="entry name" value="Cytochrome P450"/>
    <property type="match status" value="1"/>
</dbReference>
<organism evidence="1 2">
    <name type="scientific">Karstenula rhodostoma CBS 690.94</name>
    <dbReference type="NCBI Taxonomy" id="1392251"/>
    <lineage>
        <taxon>Eukaryota</taxon>
        <taxon>Fungi</taxon>
        <taxon>Dikarya</taxon>
        <taxon>Ascomycota</taxon>
        <taxon>Pezizomycotina</taxon>
        <taxon>Dothideomycetes</taxon>
        <taxon>Pleosporomycetidae</taxon>
        <taxon>Pleosporales</taxon>
        <taxon>Massarineae</taxon>
        <taxon>Didymosphaeriaceae</taxon>
        <taxon>Karstenula</taxon>
    </lineage>
</organism>
<dbReference type="InterPro" id="IPR050121">
    <property type="entry name" value="Cytochrome_P450_monoxygenase"/>
</dbReference>
<reference evidence="1" key="1">
    <citation type="journal article" date="2020" name="Stud. Mycol.">
        <title>101 Dothideomycetes genomes: a test case for predicting lifestyles and emergence of pathogens.</title>
        <authorList>
            <person name="Haridas S."/>
            <person name="Albert R."/>
            <person name="Binder M."/>
            <person name="Bloem J."/>
            <person name="Labutti K."/>
            <person name="Salamov A."/>
            <person name="Andreopoulos B."/>
            <person name="Baker S."/>
            <person name="Barry K."/>
            <person name="Bills G."/>
            <person name="Bluhm B."/>
            <person name="Cannon C."/>
            <person name="Castanera R."/>
            <person name="Culley D."/>
            <person name="Daum C."/>
            <person name="Ezra D."/>
            <person name="Gonzalez J."/>
            <person name="Henrissat B."/>
            <person name="Kuo A."/>
            <person name="Liang C."/>
            <person name="Lipzen A."/>
            <person name="Lutzoni F."/>
            <person name="Magnuson J."/>
            <person name="Mondo S."/>
            <person name="Nolan M."/>
            <person name="Ohm R."/>
            <person name="Pangilinan J."/>
            <person name="Park H.-J."/>
            <person name="Ramirez L."/>
            <person name="Alfaro M."/>
            <person name="Sun H."/>
            <person name="Tritt A."/>
            <person name="Yoshinaga Y."/>
            <person name="Zwiers L.-H."/>
            <person name="Turgeon B."/>
            <person name="Goodwin S."/>
            <person name="Spatafora J."/>
            <person name="Crous P."/>
            <person name="Grigoriev I."/>
        </authorList>
    </citation>
    <scope>NUCLEOTIDE SEQUENCE</scope>
    <source>
        <strain evidence="1">CBS 690.94</strain>
    </source>
</reference>
<keyword evidence="2" id="KW-1185">Reference proteome</keyword>
<evidence type="ECO:0000313" key="2">
    <source>
        <dbReference type="Proteomes" id="UP000799764"/>
    </source>
</evidence>
<dbReference type="AlphaFoldDB" id="A0A9P4U4P8"/>
<evidence type="ECO:0008006" key="3">
    <source>
        <dbReference type="Google" id="ProtNLM"/>
    </source>
</evidence>
<dbReference type="EMBL" id="MU001518">
    <property type="protein sequence ID" value="KAF2437240.1"/>
    <property type="molecule type" value="Genomic_DNA"/>
</dbReference>
<gene>
    <name evidence="1" type="ORF">P171DRAFT_492339</name>
</gene>
<dbReference type="SUPFAM" id="SSF48264">
    <property type="entry name" value="Cytochrome P450"/>
    <property type="match status" value="1"/>
</dbReference>
<sequence length="432" mass="49220">MALLWLSLASAFLFYQTLKIIYRLYFHPLAKFPGPRFAAATKWYEAYFDLRLYRPGTFFHELTRLHKIYGPIVRINPEELHVDESTWVDTLYVMPARGIRNKYTPAALMAGAPGSGFGQRFQRAGFGTSLHDVHRKRRASMSPLFSKAAVSSMTATIYSKVELMLQNVHQQIQRQGFAELHLNWLAMNLDSLADSFLGIGNGTDLLKDEQKARAWAGTVDAVATSTPFAKQFTWFIPLASRLPMWVLKILTPEVSRLVKLRRDMLRQPTEVAEQLSQDTAGKQTISAHPELYKTILSSSGLDEREKQPERISQEGFVLLVAGNELPRESLPMEYSTSSPIGQKSYLGSKRNFFKSCQSRIPRLHGTSWSSYRGCTAMITLYIGFAVFFRRNDFILHDTLYERDIEIEQDCLTGKTSDRSNGVRVKYADDKLM</sequence>
<protein>
    <recommendedName>
        <fullName evidence="3">Cytochrome P450</fullName>
    </recommendedName>
</protein>
<proteinExistence type="predicted"/>
<dbReference type="InterPro" id="IPR036396">
    <property type="entry name" value="Cyt_P450_sf"/>
</dbReference>